<evidence type="ECO:0000313" key="4">
    <source>
        <dbReference type="EMBL" id="KAK3688979.1"/>
    </source>
</evidence>
<dbReference type="PANTHER" id="PTHR48081:SF8">
    <property type="entry name" value="ALPHA_BETA HYDROLASE FOLD-3 DOMAIN-CONTAINING PROTEIN-RELATED"/>
    <property type="match status" value="1"/>
</dbReference>
<accession>A0AAE0XB46</accession>
<dbReference type="EMBL" id="JAULSO010000002">
    <property type="protein sequence ID" value="KAK3688979.1"/>
    <property type="molecule type" value="Genomic_DNA"/>
</dbReference>
<dbReference type="SUPFAM" id="SSF53474">
    <property type="entry name" value="alpha/beta-Hydrolases"/>
    <property type="match status" value="1"/>
</dbReference>
<dbReference type="AlphaFoldDB" id="A0AAE0XB46"/>
<dbReference type="Pfam" id="PF07859">
    <property type="entry name" value="Abhydrolase_3"/>
    <property type="match status" value="1"/>
</dbReference>
<keyword evidence="5" id="KW-1185">Reference proteome</keyword>
<evidence type="ECO:0000256" key="1">
    <source>
        <dbReference type="ARBA" id="ARBA00022801"/>
    </source>
</evidence>
<proteinExistence type="predicted"/>
<dbReference type="Proteomes" id="UP001270362">
    <property type="component" value="Unassembled WGS sequence"/>
</dbReference>
<dbReference type="InterPro" id="IPR013094">
    <property type="entry name" value="AB_hydrolase_3"/>
</dbReference>
<feature type="compositionally biased region" description="Polar residues" evidence="2">
    <location>
        <begin position="1"/>
        <end position="15"/>
    </location>
</feature>
<evidence type="ECO:0000313" key="5">
    <source>
        <dbReference type="Proteomes" id="UP001270362"/>
    </source>
</evidence>
<dbReference type="Gene3D" id="3.40.50.1820">
    <property type="entry name" value="alpha/beta hydrolase"/>
    <property type="match status" value="1"/>
</dbReference>
<feature type="region of interest" description="Disordered" evidence="2">
    <location>
        <begin position="1"/>
        <end position="27"/>
    </location>
</feature>
<evidence type="ECO:0000259" key="3">
    <source>
        <dbReference type="Pfam" id="PF07859"/>
    </source>
</evidence>
<evidence type="ECO:0000256" key="2">
    <source>
        <dbReference type="SAM" id="MobiDB-lite"/>
    </source>
</evidence>
<reference evidence="4" key="1">
    <citation type="journal article" date="2023" name="Mol. Phylogenet. Evol.">
        <title>Genome-scale phylogeny and comparative genomics of the fungal order Sordariales.</title>
        <authorList>
            <person name="Hensen N."/>
            <person name="Bonometti L."/>
            <person name="Westerberg I."/>
            <person name="Brannstrom I.O."/>
            <person name="Guillou S."/>
            <person name="Cros-Aarteil S."/>
            <person name="Calhoun S."/>
            <person name="Haridas S."/>
            <person name="Kuo A."/>
            <person name="Mondo S."/>
            <person name="Pangilinan J."/>
            <person name="Riley R."/>
            <person name="LaButti K."/>
            <person name="Andreopoulos B."/>
            <person name="Lipzen A."/>
            <person name="Chen C."/>
            <person name="Yan M."/>
            <person name="Daum C."/>
            <person name="Ng V."/>
            <person name="Clum A."/>
            <person name="Steindorff A."/>
            <person name="Ohm R.A."/>
            <person name="Martin F."/>
            <person name="Silar P."/>
            <person name="Natvig D.O."/>
            <person name="Lalanne C."/>
            <person name="Gautier V."/>
            <person name="Ament-Velasquez S.L."/>
            <person name="Kruys A."/>
            <person name="Hutchinson M.I."/>
            <person name="Powell A.J."/>
            <person name="Barry K."/>
            <person name="Miller A.N."/>
            <person name="Grigoriev I.V."/>
            <person name="Debuchy R."/>
            <person name="Gladieux P."/>
            <person name="Hiltunen Thoren M."/>
            <person name="Johannesson H."/>
        </authorList>
    </citation>
    <scope>NUCLEOTIDE SEQUENCE</scope>
    <source>
        <strain evidence="4">CBS 314.62</strain>
    </source>
</reference>
<organism evidence="4 5">
    <name type="scientific">Podospora appendiculata</name>
    <dbReference type="NCBI Taxonomy" id="314037"/>
    <lineage>
        <taxon>Eukaryota</taxon>
        <taxon>Fungi</taxon>
        <taxon>Dikarya</taxon>
        <taxon>Ascomycota</taxon>
        <taxon>Pezizomycotina</taxon>
        <taxon>Sordariomycetes</taxon>
        <taxon>Sordariomycetidae</taxon>
        <taxon>Sordariales</taxon>
        <taxon>Podosporaceae</taxon>
        <taxon>Podospora</taxon>
    </lineage>
</organism>
<dbReference type="PANTHER" id="PTHR48081">
    <property type="entry name" value="AB HYDROLASE SUPERFAMILY PROTEIN C4A8.06C"/>
    <property type="match status" value="1"/>
</dbReference>
<feature type="domain" description="Alpha/beta hydrolase fold-3" evidence="3">
    <location>
        <begin position="101"/>
        <end position="298"/>
    </location>
</feature>
<sequence length="402" mass="44066">MSAASPDNETSSGQTPPSPDAQPKSAEPSLLSKLSHASYIYTLKGILKPIFWLRDWTEYFYPPESRPNIVKAYDCRPNLPIRIFFPATYDQTSPATLPTLFTIHGGGFCFGHIRDDDEWNRGFADTVDVLVIALNYSKAPGSPFPTALHDLEVLLLAVLADESLPIDRSRTAVLGFSAGGNLALAVSQLDSIHAHLAAVVSMYGYLDMSIPPAAKLANRPWKPSLPPPRGDKTDALMGLAPVFDWSYIPYGQDLRDPLLSPVFAHRERLAPFVAVVGAELDMLAFEGWRLACRLAREGSGDGGAGGRRMVVPERDSEDVCGRAEVAAGEGLEMADERFAFEETWEGGGGVKWLLVPDVMHGFDNVHVRELMGGKEAMEDGERKARVCVAEIGRWLKETVWRV</sequence>
<reference evidence="4" key="2">
    <citation type="submission" date="2023-06" db="EMBL/GenBank/DDBJ databases">
        <authorList>
            <consortium name="Lawrence Berkeley National Laboratory"/>
            <person name="Haridas S."/>
            <person name="Hensen N."/>
            <person name="Bonometti L."/>
            <person name="Westerberg I."/>
            <person name="Brannstrom I.O."/>
            <person name="Guillou S."/>
            <person name="Cros-Aarteil S."/>
            <person name="Calhoun S."/>
            <person name="Kuo A."/>
            <person name="Mondo S."/>
            <person name="Pangilinan J."/>
            <person name="Riley R."/>
            <person name="Labutti K."/>
            <person name="Andreopoulos B."/>
            <person name="Lipzen A."/>
            <person name="Chen C."/>
            <person name="Yanf M."/>
            <person name="Daum C."/>
            <person name="Ng V."/>
            <person name="Clum A."/>
            <person name="Steindorff A."/>
            <person name="Ohm R."/>
            <person name="Martin F."/>
            <person name="Silar P."/>
            <person name="Natvig D."/>
            <person name="Lalanne C."/>
            <person name="Gautier V."/>
            <person name="Ament-Velasquez S.L."/>
            <person name="Kruys A."/>
            <person name="Hutchinson M.I."/>
            <person name="Powell A.J."/>
            <person name="Barry K."/>
            <person name="Miller A.N."/>
            <person name="Grigoriev I.V."/>
            <person name="Debuchy R."/>
            <person name="Gladieux P."/>
            <person name="Thoren M.H."/>
            <person name="Johannesson H."/>
        </authorList>
    </citation>
    <scope>NUCLEOTIDE SEQUENCE</scope>
    <source>
        <strain evidence="4">CBS 314.62</strain>
    </source>
</reference>
<protein>
    <submittedName>
        <fullName evidence="4">Alpha/Beta hydrolase protein</fullName>
    </submittedName>
</protein>
<dbReference type="InterPro" id="IPR050300">
    <property type="entry name" value="GDXG_lipolytic_enzyme"/>
</dbReference>
<dbReference type="GO" id="GO:0016787">
    <property type="term" value="F:hydrolase activity"/>
    <property type="evidence" value="ECO:0007669"/>
    <property type="project" value="UniProtKB-KW"/>
</dbReference>
<gene>
    <name evidence="4" type="ORF">B0T22DRAFT_377076</name>
</gene>
<comment type="caution">
    <text evidence="4">The sequence shown here is derived from an EMBL/GenBank/DDBJ whole genome shotgun (WGS) entry which is preliminary data.</text>
</comment>
<dbReference type="InterPro" id="IPR029058">
    <property type="entry name" value="AB_hydrolase_fold"/>
</dbReference>
<keyword evidence="1 4" id="KW-0378">Hydrolase</keyword>
<name>A0AAE0XB46_9PEZI</name>